<dbReference type="AlphaFoldDB" id="A0A1L7XXU4"/>
<name>A0A1L7XXU4_9HELO</name>
<evidence type="ECO:0000313" key="2">
    <source>
        <dbReference type="EMBL" id="CZR69819.1"/>
    </source>
</evidence>
<feature type="transmembrane region" description="Helical" evidence="1">
    <location>
        <begin position="60"/>
        <end position="85"/>
    </location>
</feature>
<dbReference type="OrthoDB" id="5363290at2759"/>
<dbReference type="EMBL" id="FJOG01000081">
    <property type="protein sequence ID" value="CZR69819.1"/>
    <property type="molecule type" value="Genomic_DNA"/>
</dbReference>
<dbReference type="PANTHER" id="PTHR42083">
    <property type="entry name" value="MARVEL DOMAIN-CONTAINING PROTEIN"/>
    <property type="match status" value="1"/>
</dbReference>
<keyword evidence="1" id="KW-1133">Transmembrane helix</keyword>
<evidence type="ECO:0000313" key="3">
    <source>
        <dbReference type="Proteomes" id="UP000184330"/>
    </source>
</evidence>
<sequence>MGGCLPQRRNGTGLHRPVLALTVCGLYGVDLHKANKEHKDNDGKWVYAEVTASLSTFFTVLYLIPFAFIADTILFILSIALFWLFSNMYIKERAEGGSGVQSGLGGFG</sequence>
<keyword evidence="1" id="KW-0812">Transmembrane</keyword>
<keyword evidence="1" id="KW-0472">Membrane</keyword>
<evidence type="ECO:0000256" key="1">
    <source>
        <dbReference type="SAM" id="Phobius"/>
    </source>
</evidence>
<reference evidence="2 3" key="1">
    <citation type="submission" date="2016-03" db="EMBL/GenBank/DDBJ databases">
        <authorList>
            <person name="Ploux O."/>
        </authorList>
    </citation>
    <scope>NUCLEOTIDE SEQUENCE [LARGE SCALE GENOMIC DNA]</scope>
    <source>
        <strain evidence="2 3">UAMH 11012</strain>
    </source>
</reference>
<keyword evidence="3" id="KW-1185">Reference proteome</keyword>
<dbReference type="Proteomes" id="UP000184330">
    <property type="component" value="Unassembled WGS sequence"/>
</dbReference>
<dbReference type="PANTHER" id="PTHR42083:SF1">
    <property type="entry name" value="MARVEL DOMAIN-CONTAINING PROTEIN"/>
    <property type="match status" value="1"/>
</dbReference>
<gene>
    <name evidence="2" type="ORF">PAC_19719</name>
</gene>
<protein>
    <submittedName>
        <fullName evidence="2">Uncharacterized protein</fullName>
    </submittedName>
</protein>
<accession>A0A1L7XXU4</accession>
<proteinExistence type="predicted"/>
<organism evidence="2 3">
    <name type="scientific">Phialocephala subalpina</name>
    <dbReference type="NCBI Taxonomy" id="576137"/>
    <lineage>
        <taxon>Eukaryota</taxon>
        <taxon>Fungi</taxon>
        <taxon>Dikarya</taxon>
        <taxon>Ascomycota</taxon>
        <taxon>Pezizomycotina</taxon>
        <taxon>Leotiomycetes</taxon>
        <taxon>Helotiales</taxon>
        <taxon>Mollisiaceae</taxon>
        <taxon>Phialocephala</taxon>
        <taxon>Phialocephala fortinii species complex</taxon>
    </lineage>
</organism>